<accession>A0A2H0BG14</accession>
<sequence length="126" mass="13686">MFKATVLTFLVVIGFVTLYSFDWFSTSTAVSSEPQSFVSTLKVSEEMVQLGPCIDGLGVPFGAVDTTGTYYVWQGAVTALGLNNNIVDGTSEYQLEPAVFTSALMSDNQIILYVNSLKDRMAITCE</sequence>
<dbReference type="AlphaFoldDB" id="A0A2H0BG14"/>
<comment type="caution">
    <text evidence="1">The sequence shown here is derived from an EMBL/GenBank/DDBJ whole genome shotgun (WGS) entry which is preliminary data.</text>
</comment>
<reference evidence="1 2" key="1">
    <citation type="submission" date="2017-09" db="EMBL/GenBank/DDBJ databases">
        <title>Depth-based differentiation of microbial function through sediment-hosted aquifers and enrichment of novel symbionts in the deep terrestrial subsurface.</title>
        <authorList>
            <person name="Probst A.J."/>
            <person name="Ladd B."/>
            <person name="Jarett J.K."/>
            <person name="Geller-Mcgrath D.E."/>
            <person name="Sieber C.M."/>
            <person name="Emerson J.B."/>
            <person name="Anantharaman K."/>
            <person name="Thomas B.C."/>
            <person name="Malmstrom R."/>
            <person name="Stieglmeier M."/>
            <person name="Klingl A."/>
            <person name="Woyke T."/>
            <person name="Ryan C.M."/>
            <person name="Banfield J.F."/>
        </authorList>
    </citation>
    <scope>NUCLEOTIDE SEQUENCE [LARGE SCALE GENOMIC DNA]</scope>
    <source>
        <strain evidence="1">CG22_combo_CG10-13_8_21_14_all_39_12</strain>
    </source>
</reference>
<evidence type="ECO:0000313" key="1">
    <source>
        <dbReference type="EMBL" id="PIP56616.1"/>
    </source>
</evidence>
<dbReference type="Proteomes" id="UP000228495">
    <property type="component" value="Unassembled WGS sequence"/>
</dbReference>
<proteinExistence type="predicted"/>
<evidence type="ECO:0000313" key="2">
    <source>
        <dbReference type="Proteomes" id="UP000228495"/>
    </source>
</evidence>
<protein>
    <submittedName>
        <fullName evidence="1">Uncharacterized protein</fullName>
    </submittedName>
</protein>
<organism evidence="1 2">
    <name type="scientific">candidate division WWE3 bacterium CG22_combo_CG10-13_8_21_14_all_39_12</name>
    <dbReference type="NCBI Taxonomy" id="1975094"/>
    <lineage>
        <taxon>Bacteria</taxon>
        <taxon>Katanobacteria</taxon>
    </lineage>
</organism>
<dbReference type="EMBL" id="PCSU01000032">
    <property type="protein sequence ID" value="PIP56616.1"/>
    <property type="molecule type" value="Genomic_DNA"/>
</dbReference>
<name>A0A2H0BG14_UNCKA</name>
<gene>
    <name evidence="1" type="ORF">COX05_02100</name>
</gene>